<reference evidence="3" key="1">
    <citation type="submission" date="2025-08" db="UniProtKB">
        <authorList>
            <consortium name="RefSeq"/>
        </authorList>
    </citation>
    <scope>IDENTIFICATION</scope>
</reference>
<gene>
    <name evidence="3" type="primary">LOC129921913</name>
</gene>
<keyword evidence="1" id="KW-0812">Transmembrane</keyword>
<keyword evidence="2" id="KW-1185">Reference proteome</keyword>
<proteinExistence type="predicted"/>
<dbReference type="AlphaFoldDB" id="A0A9W2YEQ5"/>
<organism evidence="2 3">
    <name type="scientific">Biomphalaria glabrata</name>
    <name type="common">Bloodfluke planorb</name>
    <name type="synonym">Freshwater snail</name>
    <dbReference type="NCBI Taxonomy" id="6526"/>
    <lineage>
        <taxon>Eukaryota</taxon>
        <taxon>Metazoa</taxon>
        <taxon>Spiralia</taxon>
        <taxon>Lophotrochozoa</taxon>
        <taxon>Mollusca</taxon>
        <taxon>Gastropoda</taxon>
        <taxon>Heterobranchia</taxon>
        <taxon>Euthyneura</taxon>
        <taxon>Panpulmonata</taxon>
        <taxon>Hygrophila</taxon>
        <taxon>Lymnaeoidea</taxon>
        <taxon>Planorbidae</taxon>
        <taxon>Biomphalaria</taxon>
    </lineage>
</organism>
<dbReference type="OrthoDB" id="6123744at2759"/>
<evidence type="ECO:0000313" key="2">
    <source>
        <dbReference type="Proteomes" id="UP001165740"/>
    </source>
</evidence>
<dbReference type="Proteomes" id="UP001165740">
    <property type="component" value="Chromosome 12"/>
</dbReference>
<dbReference type="RefSeq" id="XP_055861159.1">
    <property type="nucleotide sequence ID" value="XM_056005184.1"/>
</dbReference>
<dbReference type="GeneID" id="129921913"/>
<evidence type="ECO:0000313" key="3">
    <source>
        <dbReference type="RefSeq" id="XP_055861159.1"/>
    </source>
</evidence>
<protein>
    <submittedName>
        <fullName evidence="3">Uncharacterized protein LOC129921913</fullName>
    </submittedName>
</protein>
<keyword evidence="1" id="KW-1133">Transmembrane helix</keyword>
<sequence>MDKTLSPDLILAGELTESYLLLDLWTIFIHLFHFGLVVVSLSHNQAVSQKVTKMIKDKRSFYNNLAEQAKEAAGKGDIKQLYKITKLLRTKKANCNVPVRDKYGKLLSPINEQLERWKEYFQEVLNRPKPRNPPDLNAGPTLDINMEEITKEEIRNALKQMKTGKAA</sequence>
<accession>A0A9W2YEQ5</accession>
<feature type="transmembrane region" description="Helical" evidence="1">
    <location>
        <begin position="20"/>
        <end position="41"/>
    </location>
</feature>
<evidence type="ECO:0000256" key="1">
    <source>
        <dbReference type="SAM" id="Phobius"/>
    </source>
</evidence>
<keyword evidence="1" id="KW-0472">Membrane</keyword>
<name>A0A9W2YEQ5_BIOGL</name>